<feature type="transmembrane region" description="Helical" evidence="1">
    <location>
        <begin position="93"/>
        <end position="114"/>
    </location>
</feature>
<feature type="transmembrane region" description="Helical" evidence="1">
    <location>
        <begin position="156"/>
        <end position="173"/>
    </location>
</feature>
<evidence type="ECO:0000256" key="1">
    <source>
        <dbReference type="SAM" id="Phobius"/>
    </source>
</evidence>
<keyword evidence="1" id="KW-0472">Membrane</keyword>
<feature type="transmembrane region" description="Helical" evidence="1">
    <location>
        <begin position="250"/>
        <end position="271"/>
    </location>
</feature>
<dbReference type="GO" id="GO:0016747">
    <property type="term" value="F:acyltransferase activity, transferring groups other than amino-acyl groups"/>
    <property type="evidence" value="ECO:0007669"/>
    <property type="project" value="InterPro"/>
</dbReference>
<proteinExistence type="predicted"/>
<protein>
    <submittedName>
        <fullName evidence="3">Unannotated protein</fullName>
    </submittedName>
</protein>
<evidence type="ECO:0000313" key="3">
    <source>
        <dbReference type="EMBL" id="CAB4883444.1"/>
    </source>
</evidence>
<feature type="transmembrane region" description="Helical" evidence="1">
    <location>
        <begin position="179"/>
        <end position="197"/>
    </location>
</feature>
<dbReference type="Pfam" id="PF01757">
    <property type="entry name" value="Acyl_transf_3"/>
    <property type="match status" value="1"/>
</dbReference>
<name>A0A6J7EQC8_9ZZZZ</name>
<organism evidence="3">
    <name type="scientific">freshwater metagenome</name>
    <dbReference type="NCBI Taxonomy" id="449393"/>
    <lineage>
        <taxon>unclassified sequences</taxon>
        <taxon>metagenomes</taxon>
        <taxon>ecological metagenomes</taxon>
    </lineage>
</organism>
<sequence length="441" mass="46241">MSTVTSRVLAASAGRDRVSDAVKALALSLVIVGHSLAWTITADGRVINTLDEAPWLFPVTWVVQILPLFFLLAGDRLRSLARDPTADGAYRRLVRLVSPVLPLILITVVLAALISRLGPAPIAAAAGIIPVQIVWFLGVYLIAIAISPLLVRITRAWQFAALLLAIAGVDLLRVAVNPALGWANIVLVWSLFVALGMQLPRLRTLRPWLCAFGVLASVAVAIVLIVQGPYSAALITTTALPGLTNLAPPTLVLASFGLAQVFALMLAWPLLERGLARDRVWVPVALFASRAMGLYLLHLLFIALAIGVLLLATSGASALSGAWWLTHAIVLSVAVACAWALAPPLTRAGAWLASALGHMAGHGGRHVLSRAPVGAVLVLAALGGVNLLLISESGVGSIVEWRRVVAIPYLPVASIAMLLLIVGASACSANSAGQHGRRQPP</sequence>
<feature type="transmembrane region" description="Helical" evidence="1">
    <location>
        <begin position="292"/>
        <end position="312"/>
    </location>
</feature>
<feature type="domain" description="Acyltransferase 3" evidence="2">
    <location>
        <begin position="20"/>
        <end position="341"/>
    </location>
</feature>
<reference evidence="3" key="1">
    <citation type="submission" date="2020-05" db="EMBL/GenBank/DDBJ databases">
        <authorList>
            <person name="Chiriac C."/>
            <person name="Salcher M."/>
            <person name="Ghai R."/>
            <person name="Kavagutti S V."/>
        </authorList>
    </citation>
    <scope>NUCLEOTIDE SEQUENCE</scope>
</reference>
<evidence type="ECO:0000259" key="2">
    <source>
        <dbReference type="Pfam" id="PF01757"/>
    </source>
</evidence>
<dbReference type="AlphaFoldDB" id="A0A6J7EQC8"/>
<feature type="transmembrane region" description="Helical" evidence="1">
    <location>
        <begin position="409"/>
        <end position="429"/>
    </location>
</feature>
<feature type="transmembrane region" description="Helical" evidence="1">
    <location>
        <begin position="367"/>
        <end position="389"/>
    </location>
</feature>
<keyword evidence="1" id="KW-1133">Transmembrane helix</keyword>
<gene>
    <name evidence="3" type="ORF">UFOPK3402_01523</name>
</gene>
<keyword evidence="1" id="KW-0812">Transmembrane</keyword>
<feature type="transmembrane region" description="Helical" evidence="1">
    <location>
        <begin position="209"/>
        <end position="230"/>
    </location>
</feature>
<dbReference type="InterPro" id="IPR002656">
    <property type="entry name" value="Acyl_transf_3_dom"/>
</dbReference>
<feature type="transmembrane region" description="Helical" evidence="1">
    <location>
        <begin position="324"/>
        <end position="346"/>
    </location>
</feature>
<feature type="transmembrane region" description="Helical" evidence="1">
    <location>
        <begin position="120"/>
        <end position="144"/>
    </location>
</feature>
<accession>A0A6J7EQC8</accession>
<feature type="transmembrane region" description="Helical" evidence="1">
    <location>
        <begin position="53"/>
        <end position="72"/>
    </location>
</feature>
<dbReference type="EMBL" id="CAFBLS010000213">
    <property type="protein sequence ID" value="CAB4883444.1"/>
    <property type="molecule type" value="Genomic_DNA"/>
</dbReference>
<feature type="transmembrane region" description="Helical" evidence="1">
    <location>
        <begin position="21"/>
        <end position="41"/>
    </location>
</feature>